<evidence type="ECO:0000313" key="1">
    <source>
        <dbReference type="EMBL" id="CAG8561681.1"/>
    </source>
</evidence>
<evidence type="ECO:0000313" key="2">
    <source>
        <dbReference type="Proteomes" id="UP000789366"/>
    </source>
</evidence>
<keyword evidence="2" id="KW-1185">Reference proteome</keyword>
<reference evidence="1" key="1">
    <citation type="submission" date="2021-06" db="EMBL/GenBank/DDBJ databases">
        <authorList>
            <person name="Kallberg Y."/>
            <person name="Tangrot J."/>
            <person name="Rosling A."/>
        </authorList>
    </citation>
    <scope>NUCLEOTIDE SEQUENCE</scope>
    <source>
        <strain evidence="1">28 12/20/2015</strain>
    </source>
</reference>
<organism evidence="1 2">
    <name type="scientific">Cetraspora pellucida</name>
    <dbReference type="NCBI Taxonomy" id="1433469"/>
    <lineage>
        <taxon>Eukaryota</taxon>
        <taxon>Fungi</taxon>
        <taxon>Fungi incertae sedis</taxon>
        <taxon>Mucoromycota</taxon>
        <taxon>Glomeromycotina</taxon>
        <taxon>Glomeromycetes</taxon>
        <taxon>Diversisporales</taxon>
        <taxon>Gigasporaceae</taxon>
        <taxon>Cetraspora</taxon>
    </lineage>
</organism>
<accession>A0ACA9M5N4</accession>
<sequence>MLETEINCNTLTTNGIYNSLLKNKYFNKLVKFNIDEINAIHIQIEEQKEELQKSCDIDFLIDKFSTNNRFENFMDGESLKNNQLFTPEHSSIFLDDLIFEREIRKDYINNDGPIQLLIKSTNISEDAKKIFNDRRLRILSEEGIPEPEISLPSNKFDNLKKEIENIDLSDISKLTDEDLDDMDNDISSNKFLSEEQKNNLLSSIQQKKNEIQQNSEFDFLSKKISEETDIDKLKSELKNAIIKSSLNETQKKELENIRLEKIKKLESIKPPSTFSFDELKEKIEDIKLSNVDEILDDNNIHQKITNSNLPKDDIDKLEKLRKEKLNKLIKEQYNKFENSIFLTPESLDKFFKENIDTLDKNYLTSNRKKNLLNEAYNSKRNLLIESFTKEENSKYESLLEDIKNCEDSYLLSSEYYNDIYRNIEDLDEKYFLNENTKSKLHEIREQKKNTLEIED</sequence>
<comment type="caution">
    <text evidence="1">The sequence shown here is derived from an EMBL/GenBank/DDBJ whole genome shotgun (WGS) entry which is preliminary data.</text>
</comment>
<dbReference type="EMBL" id="CAJVPW010005871">
    <property type="protein sequence ID" value="CAG8561681.1"/>
    <property type="molecule type" value="Genomic_DNA"/>
</dbReference>
<gene>
    <name evidence="1" type="ORF">SPELUC_LOCUS5632</name>
</gene>
<protein>
    <submittedName>
        <fullName evidence="1">4385_t:CDS:1</fullName>
    </submittedName>
</protein>
<dbReference type="Proteomes" id="UP000789366">
    <property type="component" value="Unassembled WGS sequence"/>
</dbReference>
<proteinExistence type="predicted"/>
<name>A0ACA9M5N4_9GLOM</name>